<comment type="caution">
    <text evidence="2">The sequence shown here is derived from an EMBL/GenBank/DDBJ whole genome shotgun (WGS) entry which is preliminary data.</text>
</comment>
<dbReference type="EMBL" id="VSRR010076470">
    <property type="protein sequence ID" value="MPC88051.1"/>
    <property type="molecule type" value="Genomic_DNA"/>
</dbReference>
<evidence type="ECO:0000256" key="1">
    <source>
        <dbReference type="SAM" id="MobiDB-lite"/>
    </source>
</evidence>
<gene>
    <name evidence="2" type="ORF">E2C01_082941</name>
</gene>
<name>A0A5B7IR66_PORTR</name>
<dbReference type="AlphaFoldDB" id="A0A5B7IR66"/>
<keyword evidence="3" id="KW-1185">Reference proteome</keyword>
<protein>
    <submittedName>
        <fullName evidence="2">Uncharacterized protein</fullName>
    </submittedName>
</protein>
<sequence length="102" mass="10649">MTANVREEAMAIPVSVDKAGRRSTSAGSHFSCPDGQSATKDPSPTSGDHDACARKLITGAAALPSPNTNGVAPERGPFAKGPAPFITSEAAHFPLRRKMMRM</sequence>
<proteinExistence type="predicted"/>
<feature type="compositionally biased region" description="Polar residues" evidence="1">
    <location>
        <begin position="22"/>
        <end position="46"/>
    </location>
</feature>
<dbReference type="Proteomes" id="UP000324222">
    <property type="component" value="Unassembled WGS sequence"/>
</dbReference>
<organism evidence="2 3">
    <name type="scientific">Portunus trituberculatus</name>
    <name type="common">Swimming crab</name>
    <name type="synonym">Neptunus trituberculatus</name>
    <dbReference type="NCBI Taxonomy" id="210409"/>
    <lineage>
        <taxon>Eukaryota</taxon>
        <taxon>Metazoa</taxon>
        <taxon>Ecdysozoa</taxon>
        <taxon>Arthropoda</taxon>
        <taxon>Crustacea</taxon>
        <taxon>Multicrustacea</taxon>
        <taxon>Malacostraca</taxon>
        <taxon>Eumalacostraca</taxon>
        <taxon>Eucarida</taxon>
        <taxon>Decapoda</taxon>
        <taxon>Pleocyemata</taxon>
        <taxon>Brachyura</taxon>
        <taxon>Eubrachyura</taxon>
        <taxon>Portunoidea</taxon>
        <taxon>Portunidae</taxon>
        <taxon>Portuninae</taxon>
        <taxon>Portunus</taxon>
    </lineage>
</organism>
<reference evidence="2 3" key="1">
    <citation type="submission" date="2019-05" db="EMBL/GenBank/DDBJ databases">
        <title>Another draft genome of Portunus trituberculatus and its Hox gene families provides insights of decapod evolution.</title>
        <authorList>
            <person name="Jeong J.-H."/>
            <person name="Song I."/>
            <person name="Kim S."/>
            <person name="Choi T."/>
            <person name="Kim D."/>
            <person name="Ryu S."/>
            <person name="Kim W."/>
        </authorList>
    </citation>
    <scope>NUCLEOTIDE SEQUENCE [LARGE SCALE GENOMIC DNA]</scope>
    <source>
        <tissue evidence="2">Muscle</tissue>
    </source>
</reference>
<evidence type="ECO:0000313" key="3">
    <source>
        <dbReference type="Proteomes" id="UP000324222"/>
    </source>
</evidence>
<evidence type="ECO:0000313" key="2">
    <source>
        <dbReference type="EMBL" id="MPC88051.1"/>
    </source>
</evidence>
<feature type="region of interest" description="Disordered" evidence="1">
    <location>
        <begin position="1"/>
        <end position="84"/>
    </location>
</feature>
<accession>A0A5B7IR66</accession>